<evidence type="ECO:0000256" key="5">
    <source>
        <dbReference type="ARBA" id="ARBA00022801"/>
    </source>
</evidence>
<keyword evidence="5" id="KW-0378">Hydrolase</keyword>
<dbReference type="GO" id="GO:0141221">
    <property type="term" value="F:histone deacetylase activity, hydrolytic mechanism"/>
    <property type="evidence" value="ECO:0007669"/>
    <property type="project" value="UniProtKB-EC"/>
</dbReference>
<sequence>MLSKSIEQLRQPNVHLQESEEEEDFHDHAMQEDSSPSAGVIRKHSPDSIRSNTSASPIGPLDTHPRVIRVKEEPIASDDETMATQSLADKQSSYIHQ</sequence>
<comment type="subcellular location">
    <subcellularLocation>
        <location evidence="1">Nucleus</location>
    </subcellularLocation>
</comment>
<evidence type="ECO:0000256" key="3">
    <source>
        <dbReference type="ARBA" id="ARBA00012111"/>
    </source>
</evidence>
<feature type="compositionally biased region" description="Basic and acidic residues" evidence="10">
    <location>
        <begin position="63"/>
        <end position="74"/>
    </location>
</feature>
<organism evidence="11 12">
    <name type="scientific">Cirrhinus mrigala</name>
    <name type="common">Mrigala</name>
    <dbReference type="NCBI Taxonomy" id="683832"/>
    <lineage>
        <taxon>Eukaryota</taxon>
        <taxon>Metazoa</taxon>
        <taxon>Chordata</taxon>
        <taxon>Craniata</taxon>
        <taxon>Vertebrata</taxon>
        <taxon>Euteleostomi</taxon>
        <taxon>Actinopterygii</taxon>
        <taxon>Neopterygii</taxon>
        <taxon>Teleostei</taxon>
        <taxon>Ostariophysi</taxon>
        <taxon>Cypriniformes</taxon>
        <taxon>Cyprinidae</taxon>
        <taxon>Labeoninae</taxon>
        <taxon>Labeonini</taxon>
        <taxon>Cirrhinus</taxon>
    </lineage>
</organism>
<dbReference type="Proteomes" id="UP001529510">
    <property type="component" value="Unassembled WGS sequence"/>
</dbReference>
<keyword evidence="9" id="KW-0539">Nucleus</keyword>
<evidence type="ECO:0000256" key="1">
    <source>
        <dbReference type="ARBA" id="ARBA00004123"/>
    </source>
</evidence>
<evidence type="ECO:0000256" key="4">
    <source>
        <dbReference type="ARBA" id="ARBA00022491"/>
    </source>
</evidence>
<feature type="region of interest" description="Disordered" evidence="10">
    <location>
        <begin position="1"/>
        <end position="97"/>
    </location>
</feature>
<evidence type="ECO:0000256" key="7">
    <source>
        <dbReference type="ARBA" id="ARBA00023015"/>
    </source>
</evidence>
<name>A0ABD0PHA0_CIRMR</name>
<gene>
    <name evidence="11" type="ORF">M9458_032919</name>
</gene>
<evidence type="ECO:0000256" key="2">
    <source>
        <dbReference type="ARBA" id="ARBA00007738"/>
    </source>
</evidence>
<protein>
    <recommendedName>
        <fullName evidence="3">histone deacetylase</fullName>
        <ecNumber evidence="3">3.5.1.98</ecNumber>
    </recommendedName>
</protein>
<keyword evidence="12" id="KW-1185">Reference proteome</keyword>
<accession>A0ABD0PHA0</accession>
<dbReference type="EC" id="3.5.1.98" evidence="3"/>
<keyword evidence="7" id="KW-0805">Transcription regulation</keyword>
<evidence type="ECO:0000313" key="11">
    <source>
        <dbReference type="EMBL" id="KAL0172608.1"/>
    </source>
</evidence>
<comment type="similarity">
    <text evidence="2">Belongs to the histone deacetylase family. HD type 2 subfamily.</text>
</comment>
<keyword evidence="8" id="KW-0804">Transcription</keyword>
<proteinExistence type="inferred from homology"/>
<dbReference type="EMBL" id="JAMKFB020000016">
    <property type="protein sequence ID" value="KAL0172608.1"/>
    <property type="molecule type" value="Genomic_DNA"/>
</dbReference>
<evidence type="ECO:0000256" key="10">
    <source>
        <dbReference type="SAM" id="MobiDB-lite"/>
    </source>
</evidence>
<dbReference type="PANTHER" id="PTHR45364">
    <property type="entry name" value="HISTONE DEACETYLASE 9-RELATED"/>
    <property type="match status" value="1"/>
</dbReference>
<keyword evidence="6" id="KW-0156">Chromatin regulator</keyword>
<feature type="compositionally biased region" description="Polar residues" evidence="10">
    <location>
        <begin position="1"/>
        <end position="16"/>
    </location>
</feature>
<keyword evidence="4" id="KW-0678">Repressor</keyword>
<evidence type="ECO:0000256" key="6">
    <source>
        <dbReference type="ARBA" id="ARBA00022853"/>
    </source>
</evidence>
<feature type="non-terminal residue" evidence="11">
    <location>
        <position position="97"/>
    </location>
</feature>
<evidence type="ECO:0000256" key="8">
    <source>
        <dbReference type="ARBA" id="ARBA00023163"/>
    </source>
</evidence>
<reference evidence="11 12" key="1">
    <citation type="submission" date="2024-05" db="EMBL/GenBank/DDBJ databases">
        <title>Genome sequencing and assembly of Indian major carp, Cirrhinus mrigala (Hamilton, 1822).</title>
        <authorList>
            <person name="Mohindra V."/>
            <person name="Chowdhury L.M."/>
            <person name="Lal K."/>
            <person name="Jena J.K."/>
        </authorList>
    </citation>
    <scope>NUCLEOTIDE SEQUENCE [LARGE SCALE GENOMIC DNA]</scope>
    <source>
        <strain evidence="11">CM1030</strain>
        <tissue evidence="11">Blood</tissue>
    </source>
</reference>
<evidence type="ECO:0000256" key="9">
    <source>
        <dbReference type="ARBA" id="ARBA00023242"/>
    </source>
</evidence>
<dbReference type="AlphaFoldDB" id="A0ABD0PHA0"/>
<dbReference type="GO" id="GO:0005634">
    <property type="term" value="C:nucleus"/>
    <property type="evidence" value="ECO:0007669"/>
    <property type="project" value="UniProtKB-SubCell"/>
</dbReference>
<feature type="compositionally biased region" description="Polar residues" evidence="10">
    <location>
        <begin position="82"/>
        <end position="97"/>
    </location>
</feature>
<dbReference type="PANTHER" id="PTHR45364:SF11">
    <property type="entry name" value="HISTONE DEACETYLASE 9"/>
    <property type="match status" value="1"/>
</dbReference>
<evidence type="ECO:0000313" key="12">
    <source>
        <dbReference type="Proteomes" id="UP001529510"/>
    </source>
</evidence>
<comment type="caution">
    <text evidence="11">The sequence shown here is derived from an EMBL/GenBank/DDBJ whole genome shotgun (WGS) entry which is preliminary data.</text>
</comment>